<reference evidence="1" key="1">
    <citation type="submission" date="2020-04" db="EMBL/GenBank/DDBJ databases">
        <title>A chromosome-scale assembly and high-density genetic map of the yellow drum (Nibea albiflora) genome.</title>
        <authorList>
            <person name="Xu D."/>
            <person name="Zhang W."/>
            <person name="Chen R."/>
            <person name="Tan P."/>
            <person name="Wang L."/>
            <person name="Song H."/>
            <person name="Tian L."/>
            <person name="Zhu Q."/>
            <person name="Wang B."/>
        </authorList>
    </citation>
    <scope>NUCLEOTIDE SEQUENCE</scope>
    <source>
        <strain evidence="1">ZJHYS-2018</strain>
    </source>
</reference>
<proteinExistence type="predicted"/>
<dbReference type="Proteomes" id="UP000805704">
    <property type="component" value="Chromosome 19"/>
</dbReference>
<dbReference type="EMBL" id="CM024807">
    <property type="protein sequence ID" value="KAG8008545.1"/>
    <property type="molecule type" value="Genomic_DNA"/>
</dbReference>
<evidence type="ECO:0000313" key="2">
    <source>
        <dbReference type="Proteomes" id="UP000805704"/>
    </source>
</evidence>
<organism evidence="1 2">
    <name type="scientific">Nibea albiflora</name>
    <name type="common">Yellow drum</name>
    <name type="synonym">Corvina albiflora</name>
    <dbReference type="NCBI Taxonomy" id="240163"/>
    <lineage>
        <taxon>Eukaryota</taxon>
        <taxon>Metazoa</taxon>
        <taxon>Chordata</taxon>
        <taxon>Craniata</taxon>
        <taxon>Vertebrata</taxon>
        <taxon>Euteleostomi</taxon>
        <taxon>Actinopterygii</taxon>
        <taxon>Neopterygii</taxon>
        <taxon>Teleostei</taxon>
        <taxon>Neoteleostei</taxon>
        <taxon>Acanthomorphata</taxon>
        <taxon>Eupercaria</taxon>
        <taxon>Sciaenidae</taxon>
        <taxon>Nibea</taxon>
    </lineage>
</organism>
<evidence type="ECO:0000313" key="1">
    <source>
        <dbReference type="EMBL" id="KAG8008545.1"/>
    </source>
</evidence>
<feature type="non-terminal residue" evidence="1">
    <location>
        <position position="206"/>
    </location>
</feature>
<protein>
    <submittedName>
        <fullName evidence="1">Gamma-aminobutyric acid receptor subunit alpha-1</fullName>
    </submittedName>
</protein>
<accession>A0ACB7F2Q1</accession>
<keyword evidence="2" id="KW-1185">Reference proteome</keyword>
<comment type="caution">
    <text evidence="1">The sequence shown here is derived from an EMBL/GenBank/DDBJ whole genome shotgun (WGS) entry which is preliminary data.</text>
</comment>
<keyword evidence="1" id="KW-0675">Receptor</keyword>
<name>A0ACB7F2Q1_NIBAL</name>
<gene>
    <name evidence="1" type="primary">GABRA1</name>
    <name evidence="1" type="ORF">GBF38_019750</name>
</gene>
<sequence length="206" mass="23019">MQSDSSTFHTVNPGEKKMERQKDKEMGKRKEYVKRKDAKMLRCVRPEFICTKRMSEHKTQQRLSCEASSCTDCHSKCFKPLGKGFQAGGRGDADGGYARMGTRTGARNTAEAEHGRCAETKERVTECEAEEAHGSTGDNIEEDYSAVLRADVIYAVMTLNPLLLFASSGQNGMTDEQKDNTTVFTKILDSLLDGYDNRLRPRTGRS</sequence>